<proteinExistence type="predicted"/>
<gene>
    <name evidence="1" type="ORF">SVIM_LOCUS224397</name>
</gene>
<evidence type="ECO:0000313" key="1">
    <source>
        <dbReference type="EMBL" id="VFU39858.1"/>
    </source>
</evidence>
<organism evidence="1">
    <name type="scientific">Salix viminalis</name>
    <name type="common">Common osier</name>
    <name type="synonym">Basket willow</name>
    <dbReference type="NCBI Taxonomy" id="40686"/>
    <lineage>
        <taxon>Eukaryota</taxon>
        <taxon>Viridiplantae</taxon>
        <taxon>Streptophyta</taxon>
        <taxon>Embryophyta</taxon>
        <taxon>Tracheophyta</taxon>
        <taxon>Spermatophyta</taxon>
        <taxon>Magnoliopsida</taxon>
        <taxon>eudicotyledons</taxon>
        <taxon>Gunneridae</taxon>
        <taxon>Pentapetalae</taxon>
        <taxon>rosids</taxon>
        <taxon>fabids</taxon>
        <taxon>Malpighiales</taxon>
        <taxon>Salicaceae</taxon>
        <taxon>Saliceae</taxon>
        <taxon>Salix</taxon>
    </lineage>
</organism>
<dbReference type="AlphaFoldDB" id="A0A6N2LFG8"/>
<name>A0A6N2LFG8_SALVM</name>
<protein>
    <submittedName>
        <fullName evidence="1">Uncharacterized protein</fullName>
    </submittedName>
</protein>
<accession>A0A6N2LFG8</accession>
<sequence length="123" mass="14465">MVPLAEKLSSNVLDCERGLTSVWSGFYIVDVKPQKHTPRWQLPGEAIRFRRQLKRERVRTLQVGKSHPKEFSAMDGVVKMSLEWVLQKTFKQGWLHWLREKTTEDDATNLWLEMMIDPNLEGK</sequence>
<dbReference type="EMBL" id="CAADRP010001535">
    <property type="protein sequence ID" value="VFU39858.1"/>
    <property type="molecule type" value="Genomic_DNA"/>
</dbReference>
<reference evidence="1" key="1">
    <citation type="submission" date="2019-03" db="EMBL/GenBank/DDBJ databases">
        <authorList>
            <person name="Mank J."/>
            <person name="Almeida P."/>
        </authorList>
    </citation>
    <scope>NUCLEOTIDE SEQUENCE</scope>
    <source>
        <strain evidence="1">78183</strain>
    </source>
</reference>